<dbReference type="AlphaFoldDB" id="A0AAE5AFH6"/>
<evidence type="ECO:0000313" key="1">
    <source>
        <dbReference type="EMBL" id="MDV7294401.1"/>
    </source>
</evidence>
<organism evidence="1 2">
    <name type="scientific">Mycolicibacterium fortuitum</name>
    <name type="common">Mycobacterium fortuitum</name>
    <dbReference type="NCBI Taxonomy" id="1766"/>
    <lineage>
        <taxon>Bacteria</taxon>
        <taxon>Bacillati</taxon>
        <taxon>Actinomycetota</taxon>
        <taxon>Actinomycetes</taxon>
        <taxon>Mycobacteriales</taxon>
        <taxon>Mycobacteriaceae</taxon>
        <taxon>Mycolicibacterium</taxon>
    </lineage>
</organism>
<comment type="caution">
    <text evidence="1">The sequence shown here is derived from an EMBL/GenBank/DDBJ whole genome shotgun (WGS) entry which is preliminary data.</text>
</comment>
<sequence>MSLPTIEHRTETSDLPAVDRVLTRLANRQHPKKVAPAFGFGRHWAGCTTEPTPGYVGVHRAPEQVSA</sequence>
<proteinExistence type="predicted"/>
<name>A0AAE5AFH6_MYCFO</name>
<dbReference type="RefSeq" id="WP_317722639.1">
    <property type="nucleotide sequence ID" value="NZ_JAWLVK010000038.1"/>
</dbReference>
<protein>
    <submittedName>
        <fullName evidence="1">Uncharacterized protein</fullName>
    </submittedName>
</protein>
<dbReference type="EMBL" id="JAWLVV010000039">
    <property type="protein sequence ID" value="MDV7294401.1"/>
    <property type="molecule type" value="Genomic_DNA"/>
</dbReference>
<reference evidence="1" key="1">
    <citation type="submission" date="2023-10" db="EMBL/GenBank/DDBJ databases">
        <title>Mycolicibacterium fortuitum clinical isolates causing pulmonary infections in humans.</title>
        <authorList>
            <person name="Mejia-Ponce P.M."/>
            <person name="Zenteno-Cuevas R."/>
            <person name="Licona-Cassani C."/>
        </authorList>
    </citation>
    <scope>NUCLEOTIDE SEQUENCE</scope>
    <source>
        <strain evidence="1">M8</strain>
    </source>
</reference>
<evidence type="ECO:0000313" key="2">
    <source>
        <dbReference type="Proteomes" id="UP001186041"/>
    </source>
</evidence>
<gene>
    <name evidence="1" type="ORF">R4485_30025</name>
</gene>
<dbReference type="Proteomes" id="UP001186041">
    <property type="component" value="Unassembled WGS sequence"/>
</dbReference>
<accession>A0AAE5AFH6</accession>